<dbReference type="SUPFAM" id="SSF56112">
    <property type="entry name" value="Protein kinase-like (PK-like)"/>
    <property type="match status" value="1"/>
</dbReference>
<name>A0A1I3IFV7_9GAMM</name>
<accession>A0A1I3IFV7</accession>
<dbReference type="RefSeq" id="WP_074882174.1">
    <property type="nucleotide sequence ID" value="NZ_FORC01000001.1"/>
</dbReference>
<proteinExistence type="predicted"/>
<dbReference type="Proteomes" id="UP000183018">
    <property type="component" value="Unassembled WGS sequence"/>
</dbReference>
<evidence type="ECO:0008006" key="3">
    <source>
        <dbReference type="Google" id="ProtNLM"/>
    </source>
</evidence>
<evidence type="ECO:0000313" key="1">
    <source>
        <dbReference type="EMBL" id="SFI46780.1"/>
    </source>
</evidence>
<evidence type="ECO:0000313" key="2">
    <source>
        <dbReference type="Proteomes" id="UP000183018"/>
    </source>
</evidence>
<reference evidence="2" key="1">
    <citation type="submission" date="2016-10" db="EMBL/GenBank/DDBJ databases">
        <authorList>
            <person name="Varghese N."/>
            <person name="Submissions S."/>
        </authorList>
    </citation>
    <scope>NUCLEOTIDE SEQUENCE [LARGE SCALE GENOMIC DNA]</scope>
    <source>
        <strain evidence="2">LMG 22563</strain>
    </source>
</reference>
<protein>
    <recommendedName>
        <fullName evidence="3">Toluene tolerance protein</fullName>
    </recommendedName>
</protein>
<organism evidence="1 2">
    <name type="scientific">Phytopseudomonas argentinensis</name>
    <dbReference type="NCBI Taxonomy" id="289370"/>
    <lineage>
        <taxon>Bacteria</taxon>
        <taxon>Pseudomonadati</taxon>
        <taxon>Pseudomonadota</taxon>
        <taxon>Gammaproteobacteria</taxon>
        <taxon>Pseudomonadales</taxon>
        <taxon>Pseudomonadaceae</taxon>
        <taxon>Phytopseudomonas</taxon>
    </lineage>
</organism>
<gene>
    <name evidence="1" type="ORF">SAMN05216602_1687</name>
</gene>
<dbReference type="AlphaFoldDB" id="A0A1I3IFV7"/>
<keyword evidence="2" id="KW-1185">Reference proteome</keyword>
<dbReference type="STRING" id="289370.SAMN05216602_1687"/>
<dbReference type="EMBL" id="FORC01000001">
    <property type="protein sequence ID" value="SFI46780.1"/>
    <property type="molecule type" value="Genomic_DNA"/>
</dbReference>
<dbReference type="InterPro" id="IPR011009">
    <property type="entry name" value="Kinase-like_dom_sf"/>
</dbReference>
<sequence length="219" mass="25449">MPQLSNEQFSALRRHAEVIEADRYGEKVLKLADGSFLKLFRRKRLLSSATLVSHARRFASNTRDLKRRHIACPEIIDIYRIPNIERTAVHYWPLPGNTLRQLLALPCETHSKLAHNLGILIAELHNKGVYFRSLHLGNVVQGEEGQLGLIDISDMVCSSTPLGRLKRSRNFQHLFRYERDVDKLRPYRNEFIEGYVANLPDKVSDHFRKHLSRLFEQIT</sequence>